<feature type="transmembrane region" description="Helical" evidence="1">
    <location>
        <begin position="40"/>
        <end position="56"/>
    </location>
</feature>
<protein>
    <submittedName>
        <fullName evidence="2">G4083 protein</fullName>
    </submittedName>
</protein>
<dbReference type="PANTHER" id="PTHR34144:SF7">
    <property type="entry name" value="EXPORT PROTEIN (CAP59), PUTATIVE (AFU_ORTHOLOGUE AFUA_7G05020)-RELATED"/>
    <property type="match status" value="1"/>
</dbReference>
<name>A0ABP1FS72_9CHLO</name>
<evidence type="ECO:0000256" key="1">
    <source>
        <dbReference type="SAM" id="Phobius"/>
    </source>
</evidence>
<reference evidence="2 3" key="1">
    <citation type="submission" date="2024-06" db="EMBL/GenBank/DDBJ databases">
        <authorList>
            <person name="Kraege A."/>
            <person name="Thomma B."/>
        </authorList>
    </citation>
    <scope>NUCLEOTIDE SEQUENCE [LARGE SCALE GENOMIC DNA]</scope>
</reference>
<proteinExistence type="predicted"/>
<dbReference type="EMBL" id="CAXHTA020000005">
    <property type="protein sequence ID" value="CAL5221826.1"/>
    <property type="molecule type" value="Genomic_DNA"/>
</dbReference>
<dbReference type="Proteomes" id="UP001497392">
    <property type="component" value="Unassembled WGS sequence"/>
</dbReference>
<keyword evidence="1" id="KW-0812">Transmembrane</keyword>
<dbReference type="PANTHER" id="PTHR34144">
    <property type="entry name" value="CHROMOSOME 8, WHOLE GENOME SHOTGUN SEQUENCE"/>
    <property type="match status" value="1"/>
</dbReference>
<organism evidence="2 3">
    <name type="scientific">Coccomyxa viridis</name>
    <dbReference type="NCBI Taxonomy" id="1274662"/>
    <lineage>
        <taxon>Eukaryota</taxon>
        <taxon>Viridiplantae</taxon>
        <taxon>Chlorophyta</taxon>
        <taxon>core chlorophytes</taxon>
        <taxon>Trebouxiophyceae</taxon>
        <taxon>Trebouxiophyceae incertae sedis</taxon>
        <taxon>Coccomyxaceae</taxon>
        <taxon>Coccomyxa</taxon>
    </lineage>
</organism>
<evidence type="ECO:0000313" key="3">
    <source>
        <dbReference type="Proteomes" id="UP001497392"/>
    </source>
</evidence>
<dbReference type="Pfam" id="PF11735">
    <property type="entry name" value="CAP59_mtransfer"/>
    <property type="match status" value="1"/>
</dbReference>
<keyword evidence="3" id="KW-1185">Reference proteome</keyword>
<evidence type="ECO:0000313" key="2">
    <source>
        <dbReference type="EMBL" id="CAL5221826.1"/>
    </source>
</evidence>
<keyword evidence="1" id="KW-0472">Membrane</keyword>
<keyword evidence="1" id="KW-1133">Transmembrane helix</keyword>
<gene>
    <name evidence="2" type="primary">g4083</name>
    <name evidence="2" type="ORF">VP750_LOCUS3485</name>
</gene>
<dbReference type="InterPro" id="IPR021047">
    <property type="entry name" value="Mannosyltransferase_CMT1"/>
</dbReference>
<comment type="caution">
    <text evidence="2">The sequence shown here is derived from an EMBL/GenBank/DDBJ whole genome shotgun (WGS) entry which is preliminary data.</text>
</comment>
<accession>A0ABP1FS72</accession>
<sequence>MGAAAWDDSRKRNRGLRRGRSLLFGTLQGCRQTVSCNPKLLASWAAVILLLLYLLSGKGRARHAQEALQRNRTQNVAATLAGKVAELNLGQYEPELLKLAVRHAVSPAEAAFYLREIQVADTTGEFGSLMGKVQGIVWDLTHAEATIECVWDPTLHLGSLGKGRNGNAERYLVAANMHNNEEVLPHFILQLIHLFAVLPPETAFLSIYESGSTDSTGAWLEVLQNLLVAMHVPHRIVIGGSLTRAKDQARIDFLAQARNRALEPLWLNDSMATSTSLLLPHDMEIADRRLTAWGLPSGRSKSKPMWPADRVVFLNDVYFCARDAVRLLQHEGDMVCGLDFDRPKLAEMPGEFQRWRFAEDMRRGGIPRWLGYQLSKIGPLFFRWRGNPAVNAAFKAESAMEFYDTWVARDSDGNMFQKQAPYVTDPYSLDRIAQGLPFPAKCCWNGMVILNSGPFLRHDARVRGHEKGECAASECTLLCNDFQRLGYNKVVVDPSVRMAYNHKDAQDVRKEQFVKGIRLTDWADIQSAPAIDWSLTPHRPYSKCCGLPEGHDMIEFDKDCKWDNFMSPNYTAISLRTRSQRAHSIEARMQLQEAPDQAARKQQWVPLREERLLSARNGS</sequence>